<dbReference type="Proteomes" id="UP000694888">
    <property type="component" value="Unplaced"/>
</dbReference>
<evidence type="ECO:0000313" key="2">
    <source>
        <dbReference type="RefSeq" id="XP_012943058.1"/>
    </source>
</evidence>
<accession>A0ABM1A8V6</accession>
<name>A0ABM1A8V6_APLCA</name>
<gene>
    <name evidence="2" type="primary">LOC106013015</name>
</gene>
<sequence>MGNLRANGGVILAFNHTFPMFPDTPTSAVLLFFGSDGAASVWCHSLTSSEPALMSQMWALVAENKVALLPPAPGEQFQQLTVRIMKRNPGFKPTKQYSDEFQGLLRSSLRPTKKTFGARTIMSSGKTSFVCGDWSCVPASPSELTVVVIQWPSQDRSNGYSRQFDTDPALKRYWDLTCLLFSTLSFQDIPVGDIYSFLC</sequence>
<evidence type="ECO:0000313" key="1">
    <source>
        <dbReference type="Proteomes" id="UP000694888"/>
    </source>
</evidence>
<protein>
    <submittedName>
        <fullName evidence="2">Uncharacterized protein LOC106013015</fullName>
    </submittedName>
</protein>
<reference evidence="2" key="1">
    <citation type="submission" date="2025-08" db="UniProtKB">
        <authorList>
            <consortium name="RefSeq"/>
        </authorList>
    </citation>
    <scope>IDENTIFICATION</scope>
</reference>
<proteinExistence type="predicted"/>
<keyword evidence="1" id="KW-1185">Reference proteome</keyword>
<organism evidence="1 2">
    <name type="scientific">Aplysia californica</name>
    <name type="common">California sea hare</name>
    <dbReference type="NCBI Taxonomy" id="6500"/>
    <lineage>
        <taxon>Eukaryota</taxon>
        <taxon>Metazoa</taxon>
        <taxon>Spiralia</taxon>
        <taxon>Lophotrochozoa</taxon>
        <taxon>Mollusca</taxon>
        <taxon>Gastropoda</taxon>
        <taxon>Heterobranchia</taxon>
        <taxon>Euthyneura</taxon>
        <taxon>Tectipleura</taxon>
        <taxon>Aplysiida</taxon>
        <taxon>Aplysioidea</taxon>
        <taxon>Aplysiidae</taxon>
        <taxon>Aplysia</taxon>
    </lineage>
</organism>
<dbReference type="GeneID" id="106013015"/>
<dbReference type="RefSeq" id="XP_012943058.1">
    <property type="nucleotide sequence ID" value="XM_013087604.2"/>
</dbReference>